<dbReference type="Proteomes" id="UP000799757">
    <property type="component" value="Unassembled WGS sequence"/>
</dbReference>
<dbReference type="AlphaFoldDB" id="A0A6A6XAM8"/>
<gene>
    <name evidence="1" type="ORF">K505DRAFT_385640</name>
</gene>
<reference evidence="1" key="1">
    <citation type="journal article" date="2020" name="Stud. Mycol.">
        <title>101 Dothideomycetes genomes: a test case for predicting lifestyles and emergence of pathogens.</title>
        <authorList>
            <person name="Haridas S."/>
            <person name="Albert R."/>
            <person name="Binder M."/>
            <person name="Bloem J."/>
            <person name="Labutti K."/>
            <person name="Salamov A."/>
            <person name="Andreopoulos B."/>
            <person name="Baker S."/>
            <person name="Barry K."/>
            <person name="Bills G."/>
            <person name="Bluhm B."/>
            <person name="Cannon C."/>
            <person name="Castanera R."/>
            <person name="Culley D."/>
            <person name="Daum C."/>
            <person name="Ezra D."/>
            <person name="Gonzalez J."/>
            <person name="Henrissat B."/>
            <person name="Kuo A."/>
            <person name="Liang C."/>
            <person name="Lipzen A."/>
            <person name="Lutzoni F."/>
            <person name="Magnuson J."/>
            <person name="Mondo S."/>
            <person name="Nolan M."/>
            <person name="Ohm R."/>
            <person name="Pangilinan J."/>
            <person name="Park H.-J."/>
            <person name="Ramirez L."/>
            <person name="Alfaro M."/>
            <person name="Sun H."/>
            <person name="Tritt A."/>
            <person name="Yoshinaga Y."/>
            <person name="Zwiers L.-H."/>
            <person name="Turgeon B."/>
            <person name="Goodwin S."/>
            <person name="Spatafora J."/>
            <person name="Crous P."/>
            <person name="Grigoriev I."/>
        </authorList>
    </citation>
    <scope>NUCLEOTIDE SEQUENCE</scope>
    <source>
        <strain evidence="1">CBS 109.77</strain>
    </source>
</reference>
<keyword evidence="2" id="KW-1185">Reference proteome</keyword>
<evidence type="ECO:0000313" key="2">
    <source>
        <dbReference type="Proteomes" id="UP000799757"/>
    </source>
</evidence>
<dbReference type="InterPro" id="IPR036188">
    <property type="entry name" value="FAD/NAD-bd_sf"/>
</dbReference>
<sequence length="71" mass="8094">MGGTWVHWCQPHVYNELHRYGLHKNLKTSAGALPSAKAFFKARNDTVKALASDLNLISRRRWLPGFSVLME</sequence>
<accession>A0A6A6XAM8</accession>
<dbReference type="OrthoDB" id="7777654at2759"/>
<name>A0A6A6XAM8_9PLEO</name>
<organism evidence="1 2">
    <name type="scientific">Melanomma pulvis-pyrius CBS 109.77</name>
    <dbReference type="NCBI Taxonomy" id="1314802"/>
    <lineage>
        <taxon>Eukaryota</taxon>
        <taxon>Fungi</taxon>
        <taxon>Dikarya</taxon>
        <taxon>Ascomycota</taxon>
        <taxon>Pezizomycotina</taxon>
        <taxon>Dothideomycetes</taxon>
        <taxon>Pleosporomycetidae</taxon>
        <taxon>Pleosporales</taxon>
        <taxon>Melanommataceae</taxon>
        <taxon>Melanomma</taxon>
    </lineage>
</organism>
<dbReference type="EMBL" id="MU001928">
    <property type="protein sequence ID" value="KAF2793428.1"/>
    <property type="molecule type" value="Genomic_DNA"/>
</dbReference>
<proteinExistence type="predicted"/>
<evidence type="ECO:0000313" key="1">
    <source>
        <dbReference type="EMBL" id="KAF2793428.1"/>
    </source>
</evidence>
<dbReference type="Gene3D" id="3.50.50.60">
    <property type="entry name" value="FAD/NAD(P)-binding domain"/>
    <property type="match status" value="1"/>
</dbReference>
<protein>
    <submittedName>
        <fullName evidence="1">Uncharacterized protein</fullName>
    </submittedName>
</protein>